<dbReference type="Proteomes" id="UP001233172">
    <property type="component" value="Unassembled WGS sequence"/>
</dbReference>
<evidence type="ECO:0000259" key="5">
    <source>
        <dbReference type="Pfam" id="PF14821"/>
    </source>
</evidence>
<evidence type="ECO:0000313" key="6">
    <source>
        <dbReference type="EMBL" id="KAK0062502.1"/>
    </source>
</evidence>
<name>A0AAD8BXA5_BIOPF</name>
<feature type="domain" description="Threonine synthase N-terminal" evidence="5">
    <location>
        <begin position="220"/>
        <end position="301"/>
    </location>
</feature>
<dbReference type="GO" id="GO:0005737">
    <property type="term" value="C:cytoplasm"/>
    <property type="evidence" value="ECO:0007669"/>
    <property type="project" value="TreeGrafter"/>
</dbReference>
<dbReference type="Gene3D" id="3.90.1380.10">
    <property type="entry name" value="Threonine synthase, N-terminal domain"/>
    <property type="match status" value="1"/>
</dbReference>
<dbReference type="Gene3D" id="3.40.50.300">
    <property type="entry name" value="P-loop containing nucleotide triphosphate hydrolases"/>
    <property type="match status" value="1"/>
</dbReference>
<dbReference type="InterPro" id="IPR004450">
    <property type="entry name" value="Thr_synthase-like"/>
</dbReference>
<comment type="similarity">
    <text evidence="2">Belongs to the threonine synthase family.</text>
</comment>
<feature type="modified residue" description="N6-(pyridoxal phosphate)lysine" evidence="4">
    <location>
        <position position="335"/>
    </location>
</feature>
<evidence type="ECO:0000256" key="4">
    <source>
        <dbReference type="PIRSR" id="PIRSR604450-51"/>
    </source>
</evidence>
<dbReference type="Pfam" id="PF14821">
    <property type="entry name" value="Thr_synth_N"/>
    <property type="match status" value="1"/>
</dbReference>
<organism evidence="6 7">
    <name type="scientific">Biomphalaria pfeifferi</name>
    <name type="common">Bloodfluke planorb</name>
    <name type="synonym">Freshwater snail</name>
    <dbReference type="NCBI Taxonomy" id="112525"/>
    <lineage>
        <taxon>Eukaryota</taxon>
        <taxon>Metazoa</taxon>
        <taxon>Spiralia</taxon>
        <taxon>Lophotrochozoa</taxon>
        <taxon>Mollusca</taxon>
        <taxon>Gastropoda</taxon>
        <taxon>Heterobranchia</taxon>
        <taxon>Euthyneura</taxon>
        <taxon>Panpulmonata</taxon>
        <taxon>Hygrophila</taxon>
        <taxon>Lymnaeoidea</taxon>
        <taxon>Planorbidae</taxon>
        <taxon>Biomphalaria</taxon>
    </lineage>
</organism>
<dbReference type="Pfam" id="PF01202">
    <property type="entry name" value="SKI"/>
    <property type="match status" value="1"/>
</dbReference>
<comment type="caution">
    <text evidence="6">The sequence shown here is derived from an EMBL/GenBank/DDBJ whole genome shotgun (WGS) entry which is preliminary data.</text>
</comment>
<evidence type="ECO:0000256" key="1">
    <source>
        <dbReference type="ARBA" id="ARBA00001933"/>
    </source>
</evidence>
<evidence type="ECO:0000256" key="2">
    <source>
        <dbReference type="ARBA" id="ARBA00005517"/>
    </source>
</evidence>
<dbReference type="HAMAP" id="MF_00109">
    <property type="entry name" value="Shikimate_kinase"/>
    <property type="match status" value="1"/>
</dbReference>
<dbReference type="InterPro" id="IPR027417">
    <property type="entry name" value="P-loop_NTPase"/>
</dbReference>
<dbReference type="InterPro" id="IPR037158">
    <property type="entry name" value="Thr_synth_N_sf"/>
</dbReference>
<keyword evidence="3 4" id="KW-0663">Pyridoxal phosphate</keyword>
<dbReference type="PRINTS" id="PR01100">
    <property type="entry name" value="SHIKIMTKNASE"/>
</dbReference>
<protein>
    <submittedName>
        <fullName evidence="6">Threonine synthase-like 1 isoform X1</fullName>
    </submittedName>
</protein>
<dbReference type="EMBL" id="JASAOG010000025">
    <property type="protein sequence ID" value="KAK0062502.1"/>
    <property type="molecule type" value="Genomic_DNA"/>
</dbReference>
<dbReference type="Gene3D" id="3.40.50.1100">
    <property type="match status" value="2"/>
</dbReference>
<evidence type="ECO:0000256" key="3">
    <source>
        <dbReference type="ARBA" id="ARBA00022898"/>
    </source>
</evidence>
<dbReference type="InterPro" id="IPR029144">
    <property type="entry name" value="Thr_synth_N"/>
</dbReference>
<dbReference type="InterPro" id="IPR000623">
    <property type="entry name" value="Shikimate_kinase/TSH1"/>
</dbReference>
<dbReference type="PANTHER" id="PTHR43515:SF1">
    <property type="entry name" value="THREONINE SYNTHASE-LIKE 1"/>
    <property type="match status" value="1"/>
</dbReference>
<comment type="cofactor">
    <cofactor evidence="1 4">
        <name>pyridoxal 5'-phosphate</name>
        <dbReference type="ChEBI" id="CHEBI:597326"/>
    </cofactor>
</comment>
<dbReference type="NCBIfam" id="TIGR00260">
    <property type="entry name" value="thrC"/>
    <property type="match status" value="1"/>
</dbReference>
<evidence type="ECO:0000313" key="7">
    <source>
        <dbReference type="Proteomes" id="UP001233172"/>
    </source>
</evidence>
<reference evidence="6" key="1">
    <citation type="journal article" date="2023" name="PLoS Negl. Trop. Dis.">
        <title>A genome sequence for Biomphalaria pfeifferi, the major vector snail for the human-infecting parasite Schistosoma mansoni.</title>
        <authorList>
            <person name="Bu L."/>
            <person name="Lu L."/>
            <person name="Laidemitt M.R."/>
            <person name="Zhang S.M."/>
            <person name="Mutuku M."/>
            <person name="Mkoji G."/>
            <person name="Steinauer M."/>
            <person name="Loker E.S."/>
        </authorList>
    </citation>
    <scope>NUCLEOTIDE SEQUENCE</scope>
    <source>
        <strain evidence="6">KasaAsao</strain>
    </source>
</reference>
<dbReference type="AlphaFoldDB" id="A0AAD8BXA5"/>
<gene>
    <name evidence="6" type="ORF">Bpfe_008173</name>
</gene>
<reference evidence="6" key="2">
    <citation type="submission" date="2023-04" db="EMBL/GenBank/DDBJ databases">
        <authorList>
            <person name="Bu L."/>
            <person name="Lu L."/>
            <person name="Laidemitt M.R."/>
            <person name="Zhang S.M."/>
            <person name="Mutuku M."/>
            <person name="Mkoji G."/>
            <person name="Steinauer M."/>
            <person name="Loker E.S."/>
        </authorList>
    </citation>
    <scope>NUCLEOTIDE SEQUENCE</scope>
    <source>
        <strain evidence="6">KasaAsao</strain>
        <tissue evidence="6">Whole Snail</tissue>
    </source>
</reference>
<keyword evidence="7" id="KW-1185">Reference proteome</keyword>
<dbReference type="SUPFAM" id="SSF53686">
    <property type="entry name" value="Tryptophan synthase beta subunit-like PLP-dependent enzymes"/>
    <property type="match status" value="1"/>
</dbReference>
<dbReference type="SUPFAM" id="SSF52540">
    <property type="entry name" value="P-loop containing nucleoside triphosphate hydrolases"/>
    <property type="match status" value="1"/>
</dbReference>
<sequence length="1113" mass="125125">MMLKLLLKSIRHNHFTFYNIWRPYSCPSVQKKAHSWKTWTRLKGKGNFILMGNPGSGKTTTGKIVAKVLGKRSFDIDDDLLTPVWGTSVANKLSDLGEERFLEEEGQILSTLDVQDTIVSLSGSNPLVYNAMAKIGEQGIFIYLDATNETILNRQKAMKVDRIVGMASGATLEDVINSRRRCYEDWYDIRVLVHPNDRKQEIAEKVLKAIDKFQHDPGHRSTRQVDKGLNTVTFLETVLQGIAPDGGLYVRGGLRPQLTLEDISRLVNLNYTERALRLLEPWIHPLDISPQELRDYINDSYSDRMFEGPDLAPVVHLKENQYIQELFHGPTASFKDWALQLMPKFFTRAVKELSHNNVKYLILTATSGDTGSATLDGFSRHAADVNVGVMVLYPFGNISNIQRWQTTSIEGKNIHVVGVKGDFDFCQQSVKKIFRDSKLIETLGLCKLSAANSINWGRLLPQTLYHASAYLNLVRDCKISLGDHVDYCVPTGNFGNILSAFYVKEMGFPIRKLICASNENNILMEFLQTGIYRPSAFTLKKTISPSIDIIQSSNLERLLYHLSEEDSLMISNFYYNLTNTGAFKVNNRMKEKLSALFATGYATESNTKCSISNIFKETVDFSKPPFYSHILVLLVDFSNPPFCSHILVLLVDFSNPSFCSHILVLLVDFSNPSFCSHILVLLVDFSNPSFCSHILVLLVDFSNPSFCSHILVLLVDFSNPSFCSHILVLLVDFSNPSFYSHIHVLLVDFSNPSFCCHILVLLVDFSNPPFCSHILVLLVNFSNPPFCSDILVLLVDFSNPPFCSHILVLLVDFSNPAFCSHILVLLVDFSNPPFCSHILVLLVDFSNPAFCSHILVLLVDFSNPPFCSHVLVLLVDFSNPSFCRHILVLLVDFCNPPFCSNILVLLVDFCNPPFCSHILDLLVDFSNPSFCCHILVLLVDFSNPSFCCHIHVLLVDFSNPSFCSHILFLLVDFSNPPFCSHILFLLVGFSNPSFYSHILVLLVDFSNPSFCSHILVLLVDFSNPSFCSDILVLLVDFSNPSFCSHILVLLVDFSSPSFCSHILVLLVDFSNTPFCSHILVLLVDFSNPSFCSHILVLLVDFSNPPFCSDILCF</sequence>
<accession>A0AAD8BXA5</accession>
<dbReference type="InterPro" id="IPR031322">
    <property type="entry name" value="Shikimate/glucono_kinase"/>
</dbReference>
<proteinExistence type="inferred from homology"/>
<dbReference type="PANTHER" id="PTHR43515">
    <property type="entry name" value="THREONINE SYNTHASE-LIKE 1"/>
    <property type="match status" value="1"/>
</dbReference>
<dbReference type="InterPro" id="IPR036052">
    <property type="entry name" value="TrpB-like_PALP_sf"/>
</dbReference>